<evidence type="ECO:0000313" key="5">
    <source>
        <dbReference type="EMBL" id="WKA03307.1"/>
    </source>
</evidence>
<evidence type="ECO:0000256" key="1">
    <source>
        <dbReference type="ARBA" id="ARBA00022741"/>
    </source>
</evidence>
<gene>
    <name evidence="5" type="ORF">VitviT2T_021424</name>
</gene>
<accession>A0ABY9D6X7</accession>
<proteinExistence type="predicted"/>
<dbReference type="Proteomes" id="UP001227230">
    <property type="component" value="Chromosome 14"/>
</dbReference>
<dbReference type="InterPro" id="IPR050905">
    <property type="entry name" value="Plant_NBS-LRR"/>
</dbReference>
<evidence type="ECO:0000313" key="6">
    <source>
        <dbReference type="Proteomes" id="UP001227230"/>
    </source>
</evidence>
<keyword evidence="6" id="KW-1185">Reference proteome</keyword>
<dbReference type="Gene3D" id="3.40.50.300">
    <property type="entry name" value="P-loop containing nucleotide triphosphate hydrolases"/>
    <property type="match status" value="1"/>
</dbReference>
<evidence type="ECO:0000256" key="3">
    <source>
        <dbReference type="ARBA" id="ARBA00022840"/>
    </source>
</evidence>
<dbReference type="PRINTS" id="PR00364">
    <property type="entry name" value="DISEASERSIST"/>
</dbReference>
<reference evidence="5 6" key="1">
    <citation type="journal article" date="2023" name="Hortic Res">
        <title>The complete reference genome for grapevine (Vitis vinifera L.) genetics and breeding.</title>
        <authorList>
            <person name="Shi X."/>
            <person name="Cao S."/>
            <person name="Wang X."/>
            <person name="Huang S."/>
            <person name="Wang Y."/>
            <person name="Liu Z."/>
            <person name="Liu W."/>
            <person name="Leng X."/>
            <person name="Peng Y."/>
            <person name="Wang N."/>
            <person name="Wang Y."/>
            <person name="Ma Z."/>
            <person name="Xu X."/>
            <person name="Zhang F."/>
            <person name="Xue H."/>
            <person name="Zhong H."/>
            <person name="Wang Y."/>
            <person name="Zhang K."/>
            <person name="Velt A."/>
            <person name="Avia K."/>
            <person name="Holtgrawe D."/>
            <person name="Grimplet J."/>
            <person name="Matus J.T."/>
            <person name="Ware D."/>
            <person name="Wu X."/>
            <person name="Wang H."/>
            <person name="Liu C."/>
            <person name="Fang Y."/>
            <person name="Rustenholz C."/>
            <person name="Cheng Z."/>
            <person name="Xiao H."/>
            <person name="Zhou Y."/>
        </authorList>
    </citation>
    <scope>NUCLEOTIDE SEQUENCE [LARGE SCALE GENOMIC DNA]</scope>
    <source>
        <strain evidence="6">cv. Pinot noir / PN40024</strain>
        <tissue evidence="5">Leaf</tissue>
    </source>
</reference>
<protein>
    <recommendedName>
        <fullName evidence="4">NB-ARC domain-containing protein</fullName>
    </recommendedName>
</protein>
<sequence>MLTLNEVMEALRDADINRIGVWGMGGVGKSTLVKRVAEEAEQEELFHKVVTASVFQTPDYKEIQQQIAEKLGMKFEEVSEQGRAGRLHQRIKQENTILIILDDLWAELELEKVGIPSPDDHKGCKLVLTSRNKQVLSNEMSTQKDFRVQHLQEDETWILFKNTAGDSIENPELQPIAVDVVKECAGLPIAIVTVAKALKNKNVSIWKDALQQLNSQTSTNITGMETKVYSSHCACFVAYFLVISILGTC</sequence>
<dbReference type="PANTHER" id="PTHR33463:SF198">
    <property type="entry name" value="RPP4C3"/>
    <property type="match status" value="1"/>
</dbReference>
<dbReference type="PANTHER" id="PTHR33463">
    <property type="entry name" value="NB-ARC DOMAIN-CONTAINING PROTEIN-RELATED"/>
    <property type="match status" value="1"/>
</dbReference>
<evidence type="ECO:0000256" key="2">
    <source>
        <dbReference type="ARBA" id="ARBA00022821"/>
    </source>
</evidence>
<keyword evidence="2" id="KW-0611">Plant defense</keyword>
<evidence type="ECO:0000259" key="4">
    <source>
        <dbReference type="Pfam" id="PF00931"/>
    </source>
</evidence>
<dbReference type="Gene3D" id="1.10.8.430">
    <property type="entry name" value="Helical domain of apoptotic protease-activating factors"/>
    <property type="match status" value="1"/>
</dbReference>
<dbReference type="InterPro" id="IPR002182">
    <property type="entry name" value="NB-ARC"/>
</dbReference>
<dbReference type="SUPFAM" id="SSF52540">
    <property type="entry name" value="P-loop containing nucleoside triphosphate hydrolases"/>
    <property type="match status" value="1"/>
</dbReference>
<organism evidence="5 6">
    <name type="scientific">Vitis vinifera</name>
    <name type="common">Grape</name>
    <dbReference type="NCBI Taxonomy" id="29760"/>
    <lineage>
        <taxon>Eukaryota</taxon>
        <taxon>Viridiplantae</taxon>
        <taxon>Streptophyta</taxon>
        <taxon>Embryophyta</taxon>
        <taxon>Tracheophyta</taxon>
        <taxon>Spermatophyta</taxon>
        <taxon>Magnoliopsida</taxon>
        <taxon>eudicotyledons</taxon>
        <taxon>Gunneridae</taxon>
        <taxon>Pentapetalae</taxon>
        <taxon>rosids</taxon>
        <taxon>Vitales</taxon>
        <taxon>Vitaceae</taxon>
        <taxon>Viteae</taxon>
        <taxon>Vitis</taxon>
    </lineage>
</organism>
<dbReference type="InterPro" id="IPR042197">
    <property type="entry name" value="Apaf_helical"/>
</dbReference>
<dbReference type="Pfam" id="PF00931">
    <property type="entry name" value="NB-ARC"/>
    <property type="match status" value="1"/>
</dbReference>
<keyword evidence="1" id="KW-0547">Nucleotide-binding</keyword>
<feature type="domain" description="NB-ARC" evidence="4">
    <location>
        <begin position="4"/>
        <end position="165"/>
    </location>
</feature>
<dbReference type="EMBL" id="CP126661">
    <property type="protein sequence ID" value="WKA03307.1"/>
    <property type="molecule type" value="Genomic_DNA"/>
</dbReference>
<keyword evidence="3" id="KW-0067">ATP-binding</keyword>
<dbReference type="InterPro" id="IPR027417">
    <property type="entry name" value="P-loop_NTPase"/>
</dbReference>
<name>A0ABY9D6X7_VITVI</name>